<evidence type="ECO:0000313" key="1">
    <source>
        <dbReference type="EMBL" id="MFB6396977.1"/>
    </source>
</evidence>
<protein>
    <recommendedName>
        <fullName evidence="3">Secreted protein</fullName>
    </recommendedName>
</protein>
<dbReference type="RefSeq" id="WP_375736222.1">
    <property type="nucleotide sequence ID" value="NZ_JBCGDC010000117.1"/>
</dbReference>
<gene>
    <name evidence="1" type="ORF">AAFH96_28315</name>
</gene>
<name>A0ABV5CYD3_9ACTN</name>
<evidence type="ECO:0000313" key="2">
    <source>
        <dbReference type="Proteomes" id="UP001582793"/>
    </source>
</evidence>
<comment type="caution">
    <text evidence="1">The sequence shown here is derived from an EMBL/GenBank/DDBJ whole genome shotgun (WGS) entry which is preliminary data.</text>
</comment>
<sequence length="127" mass="13041">MRSGAPWRLRQHLRRLCLLTAVLVGMIIVHPGICGTCPADHHGSHPAGSATVVLDALSNQHCAADSSGHDVQRCAALPPGTAAPETAIPATRLLQSAPGGTSGRSVGEPAVGAHLRPSLIRLAVSRT</sequence>
<dbReference type="EMBL" id="JBCGDC010000117">
    <property type="protein sequence ID" value="MFB6396977.1"/>
    <property type="molecule type" value="Genomic_DNA"/>
</dbReference>
<proteinExistence type="predicted"/>
<dbReference type="Proteomes" id="UP001582793">
    <property type="component" value="Unassembled WGS sequence"/>
</dbReference>
<accession>A0ABV5CYD3</accession>
<evidence type="ECO:0008006" key="3">
    <source>
        <dbReference type="Google" id="ProtNLM"/>
    </source>
</evidence>
<reference evidence="1 2" key="1">
    <citation type="submission" date="2024-04" db="EMBL/GenBank/DDBJ databases">
        <title>Polymorphospora sp. isolated from Baiyangdian Lake in Xiong'an New Area.</title>
        <authorList>
            <person name="Zhang X."/>
            <person name="Liu J."/>
        </authorList>
    </citation>
    <scope>NUCLEOTIDE SEQUENCE [LARGE SCALE GENOMIC DNA]</scope>
    <source>
        <strain evidence="1 2">2-325</strain>
    </source>
</reference>
<organism evidence="1 2">
    <name type="scientific">Polymorphospora lycopeni</name>
    <dbReference type="NCBI Taxonomy" id="3140240"/>
    <lineage>
        <taxon>Bacteria</taxon>
        <taxon>Bacillati</taxon>
        <taxon>Actinomycetota</taxon>
        <taxon>Actinomycetes</taxon>
        <taxon>Micromonosporales</taxon>
        <taxon>Micromonosporaceae</taxon>
        <taxon>Polymorphospora</taxon>
    </lineage>
</organism>
<keyword evidence="2" id="KW-1185">Reference proteome</keyword>